<proteinExistence type="predicted"/>
<feature type="signal peptide" evidence="1">
    <location>
        <begin position="1"/>
        <end position="23"/>
    </location>
</feature>
<accession>A0A9D6UXZ2</accession>
<dbReference type="EMBL" id="JACRDE010000077">
    <property type="protein sequence ID" value="MBI5248363.1"/>
    <property type="molecule type" value="Genomic_DNA"/>
</dbReference>
<evidence type="ECO:0000313" key="2">
    <source>
        <dbReference type="EMBL" id="MBI5248363.1"/>
    </source>
</evidence>
<organism evidence="2 3">
    <name type="scientific">Desulfomonile tiedjei</name>
    <dbReference type="NCBI Taxonomy" id="2358"/>
    <lineage>
        <taxon>Bacteria</taxon>
        <taxon>Pseudomonadati</taxon>
        <taxon>Thermodesulfobacteriota</taxon>
        <taxon>Desulfomonilia</taxon>
        <taxon>Desulfomonilales</taxon>
        <taxon>Desulfomonilaceae</taxon>
        <taxon>Desulfomonile</taxon>
    </lineage>
</organism>
<dbReference type="Proteomes" id="UP000807825">
    <property type="component" value="Unassembled WGS sequence"/>
</dbReference>
<comment type="caution">
    <text evidence="2">The sequence shown here is derived from an EMBL/GenBank/DDBJ whole genome shotgun (WGS) entry which is preliminary data.</text>
</comment>
<protein>
    <submittedName>
        <fullName evidence="2">Uncharacterized protein</fullName>
    </submittedName>
</protein>
<reference evidence="2" key="1">
    <citation type="submission" date="2020-07" db="EMBL/GenBank/DDBJ databases">
        <title>Huge and variable diversity of episymbiotic CPR bacteria and DPANN archaea in groundwater ecosystems.</title>
        <authorList>
            <person name="He C.Y."/>
            <person name="Keren R."/>
            <person name="Whittaker M."/>
            <person name="Farag I.F."/>
            <person name="Doudna J."/>
            <person name="Cate J.H.D."/>
            <person name="Banfield J.F."/>
        </authorList>
    </citation>
    <scope>NUCLEOTIDE SEQUENCE</scope>
    <source>
        <strain evidence="2">NC_groundwater_1664_Pr3_B-0.1um_52_9</strain>
    </source>
</reference>
<feature type="chain" id="PRO_5039216935" evidence="1">
    <location>
        <begin position="24"/>
        <end position="171"/>
    </location>
</feature>
<evidence type="ECO:0000256" key="1">
    <source>
        <dbReference type="SAM" id="SignalP"/>
    </source>
</evidence>
<gene>
    <name evidence="2" type="ORF">HY912_02615</name>
</gene>
<evidence type="ECO:0000313" key="3">
    <source>
        <dbReference type="Proteomes" id="UP000807825"/>
    </source>
</evidence>
<keyword evidence="1" id="KW-0732">Signal</keyword>
<dbReference type="AlphaFoldDB" id="A0A9D6UXZ2"/>
<sequence>MVKRVVSAFLCIVMLTSVSLSLAGGPPAPPVPPGCYPAKPCGPTGPGGPSSSYWGDAPIPGLCGGIIALPFLVCGSLLGGNTGGAYAPAYGPGYAPVSYPAKYVAPVAPVRYAPAYPQACAPAYPPACAPAPMPCGPGYGQPAGGGMFSGLPCLDLCASLLGFGGGTGLFY</sequence>
<name>A0A9D6UXZ2_9BACT</name>